<dbReference type="PANTHER" id="PTHR33279:SF19">
    <property type="entry name" value="SSL1707 PROTEIN"/>
    <property type="match status" value="1"/>
</dbReference>
<dbReference type="AlphaFoldDB" id="A0A1N7MRX5"/>
<dbReference type="SUPFAM" id="SSF64307">
    <property type="entry name" value="SirA-like"/>
    <property type="match status" value="1"/>
</dbReference>
<evidence type="ECO:0000259" key="2">
    <source>
        <dbReference type="Pfam" id="PF01206"/>
    </source>
</evidence>
<comment type="similarity">
    <text evidence="1">Belongs to the sulfur carrier protein TusA family.</text>
</comment>
<dbReference type="EMBL" id="FTOA01000004">
    <property type="protein sequence ID" value="SIS88876.1"/>
    <property type="molecule type" value="Genomic_DNA"/>
</dbReference>
<name>A0A1N7MRX5_9PROT</name>
<protein>
    <submittedName>
        <fullName evidence="3">TusA-related sulfurtransferase</fullName>
    </submittedName>
</protein>
<gene>
    <name evidence="3" type="ORF">SAMN05421779_104311</name>
</gene>
<dbReference type="GO" id="GO:0016740">
    <property type="term" value="F:transferase activity"/>
    <property type="evidence" value="ECO:0007669"/>
    <property type="project" value="UniProtKB-KW"/>
</dbReference>
<evidence type="ECO:0000256" key="1">
    <source>
        <dbReference type="ARBA" id="ARBA00008984"/>
    </source>
</evidence>
<dbReference type="Pfam" id="PF01206">
    <property type="entry name" value="TusA"/>
    <property type="match status" value="1"/>
</dbReference>
<evidence type="ECO:0000313" key="3">
    <source>
        <dbReference type="EMBL" id="SIS88876.1"/>
    </source>
</evidence>
<dbReference type="InterPro" id="IPR036868">
    <property type="entry name" value="TusA-like_sf"/>
</dbReference>
<dbReference type="Gene3D" id="3.30.110.40">
    <property type="entry name" value="TusA-like domain"/>
    <property type="match status" value="1"/>
</dbReference>
<organism evidence="3 4">
    <name type="scientific">Insolitispirillum peregrinum</name>
    <dbReference type="NCBI Taxonomy" id="80876"/>
    <lineage>
        <taxon>Bacteria</taxon>
        <taxon>Pseudomonadati</taxon>
        <taxon>Pseudomonadota</taxon>
        <taxon>Alphaproteobacteria</taxon>
        <taxon>Rhodospirillales</taxon>
        <taxon>Novispirillaceae</taxon>
        <taxon>Insolitispirillum</taxon>
    </lineage>
</organism>
<evidence type="ECO:0000313" key="4">
    <source>
        <dbReference type="Proteomes" id="UP000185678"/>
    </source>
</evidence>
<keyword evidence="3" id="KW-0808">Transferase</keyword>
<dbReference type="OrthoDB" id="9794210at2"/>
<dbReference type="CDD" id="cd00291">
    <property type="entry name" value="SirA_YedF_YeeD"/>
    <property type="match status" value="1"/>
</dbReference>
<dbReference type="InterPro" id="IPR001455">
    <property type="entry name" value="TusA-like"/>
</dbReference>
<dbReference type="Proteomes" id="UP000185678">
    <property type="component" value="Unassembled WGS sequence"/>
</dbReference>
<dbReference type="RefSeq" id="WP_076400741.1">
    <property type="nucleotide sequence ID" value="NZ_FTOA01000004.1"/>
</dbReference>
<proteinExistence type="inferred from homology"/>
<feature type="domain" description="UPF0033" evidence="2">
    <location>
        <begin position="10"/>
        <end position="68"/>
    </location>
</feature>
<dbReference type="PANTHER" id="PTHR33279">
    <property type="entry name" value="SULFUR CARRIER PROTEIN YEDF-RELATED"/>
    <property type="match status" value="1"/>
</dbReference>
<accession>A0A1N7MRX5</accession>
<dbReference type="STRING" id="80876.SAMN05421779_104311"/>
<sequence length="85" mass="9540">MSNSCDADYFLDITSDVCPITFVKTKLKLEKMQVGETLSVRLKGEEPRRNVPESVQELGHLILKLEPEVIAEGVSVFHLLIQKKG</sequence>
<reference evidence="3 4" key="1">
    <citation type="submission" date="2017-01" db="EMBL/GenBank/DDBJ databases">
        <authorList>
            <person name="Mah S.A."/>
            <person name="Swanson W.J."/>
            <person name="Moy G.W."/>
            <person name="Vacquier V.D."/>
        </authorList>
    </citation>
    <scope>NUCLEOTIDE SEQUENCE [LARGE SCALE GENOMIC DNA]</scope>
    <source>
        <strain evidence="3 4">DSM 11589</strain>
    </source>
</reference>
<keyword evidence="4" id="KW-1185">Reference proteome</keyword>